<protein>
    <recommendedName>
        <fullName evidence="3">Phage protein</fullName>
    </recommendedName>
</protein>
<sequence length="82" mass="9115">MSKNRFVLNRAGVAQLLKSSEMQSGLKTKAKIIREQCGDGYEQDIYVGKNRANTMVYADSIKAKRSNAKHNTILKAVNAARD</sequence>
<evidence type="ECO:0008006" key="3">
    <source>
        <dbReference type="Google" id="ProtNLM"/>
    </source>
</evidence>
<dbReference type="RefSeq" id="WP_273744888.1">
    <property type="nucleotide sequence ID" value="NZ_CP117692.1"/>
</dbReference>
<dbReference type="Proteomes" id="UP001222683">
    <property type="component" value="Chromosome"/>
</dbReference>
<dbReference type="AlphaFoldDB" id="A0AAQ2XK90"/>
<evidence type="ECO:0000313" key="2">
    <source>
        <dbReference type="Proteomes" id="UP001222683"/>
    </source>
</evidence>
<evidence type="ECO:0000313" key="1">
    <source>
        <dbReference type="EMBL" id="WDC81755.1"/>
    </source>
</evidence>
<proteinExistence type="predicted"/>
<gene>
    <name evidence="1" type="ORF">PSR59_08970</name>
</gene>
<organism evidence="1 2">
    <name type="scientific">Ligilactobacillus ruminis</name>
    <dbReference type="NCBI Taxonomy" id="1623"/>
    <lineage>
        <taxon>Bacteria</taxon>
        <taxon>Bacillati</taxon>
        <taxon>Bacillota</taxon>
        <taxon>Bacilli</taxon>
        <taxon>Lactobacillales</taxon>
        <taxon>Lactobacillaceae</taxon>
        <taxon>Ligilactobacillus</taxon>
    </lineage>
</organism>
<dbReference type="EMBL" id="CP117692">
    <property type="protein sequence ID" value="WDC81755.1"/>
    <property type="molecule type" value="Genomic_DNA"/>
</dbReference>
<accession>A0AAQ2XK90</accession>
<name>A0AAQ2XK90_9LACO</name>
<reference evidence="1" key="1">
    <citation type="submission" date="2023-02" db="EMBL/GenBank/DDBJ databases">
        <title>Complete genome sequence of Lactobacillus ruminis CACC888 isolated from Pig feces.</title>
        <authorList>
            <person name="Park S."/>
            <person name="Park M.A."/>
            <person name="Kim D.-H."/>
            <person name="Kim Y."/>
        </authorList>
    </citation>
    <scope>NUCLEOTIDE SEQUENCE</scope>
    <source>
        <strain evidence="1">CACC888</strain>
    </source>
</reference>